<dbReference type="InterPro" id="IPR024935">
    <property type="entry name" value="Rubredoxin_dom"/>
</dbReference>
<dbReference type="Gene3D" id="2.20.28.10">
    <property type="match status" value="1"/>
</dbReference>
<dbReference type="PANTHER" id="PTHR47627:SF1">
    <property type="entry name" value="RUBREDOXIN-1-RELATED"/>
    <property type="match status" value="1"/>
</dbReference>
<evidence type="ECO:0000256" key="6">
    <source>
        <dbReference type="RuleBase" id="RU003820"/>
    </source>
</evidence>
<protein>
    <recommendedName>
        <fullName evidence="6">Rubredoxin</fullName>
    </recommendedName>
</protein>
<keyword evidence="5 6" id="KW-0408">Iron</keyword>
<dbReference type="SUPFAM" id="SSF57802">
    <property type="entry name" value="Rubredoxin-like"/>
    <property type="match status" value="1"/>
</dbReference>
<dbReference type="InterPro" id="IPR050526">
    <property type="entry name" value="Rubredoxin_ET"/>
</dbReference>
<keyword evidence="4 6" id="KW-0249">Electron transport</keyword>
<evidence type="ECO:0000256" key="3">
    <source>
        <dbReference type="ARBA" id="ARBA00022723"/>
    </source>
</evidence>
<gene>
    <name evidence="8" type="ORF">KHC33_08025</name>
</gene>
<keyword evidence="9" id="KW-1185">Reference proteome</keyword>
<evidence type="ECO:0000259" key="7">
    <source>
        <dbReference type="PROSITE" id="PS50903"/>
    </source>
</evidence>
<organism evidence="8 9">
    <name type="scientific">Methanospirillum purgamenti</name>
    <dbReference type="NCBI Taxonomy" id="2834276"/>
    <lineage>
        <taxon>Archaea</taxon>
        <taxon>Methanobacteriati</taxon>
        <taxon>Methanobacteriota</taxon>
        <taxon>Stenosarchaea group</taxon>
        <taxon>Methanomicrobia</taxon>
        <taxon>Methanomicrobiales</taxon>
        <taxon>Methanospirillaceae</taxon>
        <taxon>Methanospirillum</taxon>
    </lineage>
</organism>
<reference evidence="8 9" key="1">
    <citation type="submission" date="2021-05" db="EMBL/GenBank/DDBJ databases">
        <title>A novel Methanospirillum isolate from a pyrite-forming mixed culture.</title>
        <authorList>
            <person name="Bunk B."/>
            <person name="Sproer C."/>
            <person name="Spring S."/>
            <person name="Pester M."/>
        </authorList>
    </citation>
    <scope>NUCLEOTIDE SEQUENCE [LARGE SCALE GENOMIC DNA]</scope>
    <source>
        <strain evidence="8 9">J.3.6.1-F.2.7.3</strain>
    </source>
</reference>
<dbReference type="Pfam" id="PF00301">
    <property type="entry name" value="Rubredoxin"/>
    <property type="match status" value="1"/>
</dbReference>
<evidence type="ECO:0000256" key="1">
    <source>
        <dbReference type="ARBA" id="ARBA00002360"/>
    </source>
</evidence>
<comment type="function">
    <text evidence="1">Rubredoxin is a small nonheme, iron protein lacking acid-labile sulfide. Its single Fe, chelated to 4 Cys, functions as an electron acceptor and may also stabilize the conformation of the molecule.</text>
</comment>
<dbReference type="GO" id="GO:0043448">
    <property type="term" value="P:alkane catabolic process"/>
    <property type="evidence" value="ECO:0007669"/>
    <property type="project" value="TreeGrafter"/>
</dbReference>
<comment type="similarity">
    <text evidence="6">Belongs to the rubredoxin family.</text>
</comment>
<accession>A0A8E7B3H8</accession>
<sequence>MQKMKCSICGHVYDPVLGDKDAPAGTDFQSLPEGWVCPVCLAAKPLFRPI</sequence>
<dbReference type="PROSITE" id="PS50903">
    <property type="entry name" value="RUBREDOXIN_LIKE"/>
    <property type="match status" value="1"/>
</dbReference>
<comment type="cofactor">
    <cofactor evidence="6">
        <name>Fe(3+)</name>
        <dbReference type="ChEBI" id="CHEBI:29034"/>
    </cofactor>
</comment>
<keyword evidence="3 6" id="KW-0479">Metal-binding</keyword>
<proteinExistence type="inferred from homology"/>
<dbReference type="PRINTS" id="PR00163">
    <property type="entry name" value="RUBREDOXIN"/>
</dbReference>
<dbReference type="AlphaFoldDB" id="A0A8E7B3H8"/>
<dbReference type="RefSeq" id="WP_214421187.1">
    <property type="nucleotide sequence ID" value="NZ_CP077107.1"/>
</dbReference>
<dbReference type="GO" id="GO:0009055">
    <property type="term" value="F:electron transfer activity"/>
    <property type="evidence" value="ECO:0007669"/>
    <property type="project" value="TreeGrafter"/>
</dbReference>
<evidence type="ECO:0000313" key="9">
    <source>
        <dbReference type="Proteomes" id="UP000680656"/>
    </source>
</evidence>
<dbReference type="InterPro" id="IPR024934">
    <property type="entry name" value="Rubredoxin-like_dom"/>
</dbReference>
<feature type="domain" description="Rubredoxin-like" evidence="7">
    <location>
        <begin position="1"/>
        <end position="50"/>
    </location>
</feature>
<evidence type="ECO:0000313" key="8">
    <source>
        <dbReference type="EMBL" id="QVV90416.1"/>
    </source>
</evidence>
<keyword evidence="2" id="KW-0813">Transport</keyword>
<evidence type="ECO:0000256" key="4">
    <source>
        <dbReference type="ARBA" id="ARBA00022982"/>
    </source>
</evidence>
<name>A0A8E7B3H8_9EURY</name>
<dbReference type="EMBL" id="CP075546">
    <property type="protein sequence ID" value="QVV90416.1"/>
    <property type="molecule type" value="Genomic_DNA"/>
</dbReference>
<evidence type="ECO:0000256" key="5">
    <source>
        <dbReference type="ARBA" id="ARBA00023004"/>
    </source>
</evidence>
<evidence type="ECO:0000256" key="2">
    <source>
        <dbReference type="ARBA" id="ARBA00022448"/>
    </source>
</evidence>
<dbReference type="PANTHER" id="PTHR47627">
    <property type="entry name" value="RUBREDOXIN"/>
    <property type="match status" value="1"/>
</dbReference>
<dbReference type="KEGG" id="mrtj:KHC33_08025"/>
<dbReference type="GeneID" id="65568276"/>
<dbReference type="CDD" id="cd00730">
    <property type="entry name" value="rubredoxin"/>
    <property type="match status" value="1"/>
</dbReference>
<dbReference type="Proteomes" id="UP000680656">
    <property type="component" value="Chromosome"/>
</dbReference>
<dbReference type="GO" id="GO:0005506">
    <property type="term" value="F:iron ion binding"/>
    <property type="evidence" value="ECO:0007669"/>
    <property type="project" value="UniProtKB-UniRule"/>
</dbReference>